<sequence length="76" mass="7840">MKLTAGTLPSEAFQKMGAFEGCDLGNPAAQEQVTPIPTMDPLLSSTRASSVAASVGSAACLHTLSQMVCCQCHKGR</sequence>
<evidence type="ECO:0000313" key="2">
    <source>
        <dbReference type="Proteomes" id="UP000322530"/>
    </source>
</evidence>
<dbReference type="EMBL" id="BIXY01000092">
    <property type="protein sequence ID" value="GCF11042.1"/>
    <property type="molecule type" value="Genomic_DNA"/>
</dbReference>
<dbReference type="RefSeq" id="WP_149403891.1">
    <property type="nucleotide sequence ID" value="NZ_BIXY01000092.1"/>
</dbReference>
<comment type="caution">
    <text evidence="1">The sequence shown here is derived from an EMBL/GenBank/DDBJ whole genome shotgun (WGS) entry which is preliminary data.</text>
</comment>
<dbReference type="Proteomes" id="UP000322530">
    <property type="component" value="Unassembled WGS sequence"/>
</dbReference>
<dbReference type="AlphaFoldDB" id="A0A5A5TI94"/>
<evidence type="ECO:0000313" key="1">
    <source>
        <dbReference type="EMBL" id="GCF11042.1"/>
    </source>
</evidence>
<proteinExistence type="predicted"/>
<name>A0A5A5TI94_9CHLR</name>
<reference evidence="1 2" key="1">
    <citation type="submission" date="2019-01" db="EMBL/GenBank/DDBJ databases">
        <title>Draft genome sequence of Dictyobacter sp. Uno17.</title>
        <authorList>
            <person name="Wang C.M."/>
            <person name="Zheng Y."/>
            <person name="Sakai Y."/>
            <person name="Abe K."/>
            <person name="Yokota A."/>
            <person name="Yabe S."/>
        </authorList>
    </citation>
    <scope>NUCLEOTIDE SEQUENCE [LARGE SCALE GENOMIC DNA]</scope>
    <source>
        <strain evidence="1 2">Uno17</strain>
    </source>
</reference>
<keyword evidence="2" id="KW-1185">Reference proteome</keyword>
<protein>
    <submittedName>
        <fullName evidence="1">Uncharacterized protein</fullName>
    </submittedName>
</protein>
<organism evidence="1 2">
    <name type="scientific">Dictyobacter arantiisoli</name>
    <dbReference type="NCBI Taxonomy" id="2014874"/>
    <lineage>
        <taxon>Bacteria</taxon>
        <taxon>Bacillati</taxon>
        <taxon>Chloroflexota</taxon>
        <taxon>Ktedonobacteria</taxon>
        <taxon>Ktedonobacterales</taxon>
        <taxon>Dictyobacteraceae</taxon>
        <taxon>Dictyobacter</taxon>
    </lineage>
</organism>
<gene>
    <name evidence="1" type="ORF">KDI_46060</name>
</gene>
<accession>A0A5A5TI94</accession>